<evidence type="ECO:0000259" key="1">
    <source>
        <dbReference type="Pfam" id="PF09084"/>
    </source>
</evidence>
<dbReference type="PANTHER" id="PTHR31528:SF15">
    <property type="entry name" value="RIBOFLAVIN-BINDING PROTEIN RIBY"/>
    <property type="match status" value="1"/>
</dbReference>
<dbReference type="RefSeq" id="WP_332288662.1">
    <property type="nucleotide sequence ID" value="NZ_JAZIBG010000019.1"/>
</dbReference>
<evidence type="ECO:0000313" key="3">
    <source>
        <dbReference type="Proteomes" id="UP001336250"/>
    </source>
</evidence>
<accession>A0AAW9Q0Y5</accession>
<evidence type="ECO:0000313" key="2">
    <source>
        <dbReference type="EMBL" id="MEF7613723.1"/>
    </source>
</evidence>
<dbReference type="Pfam" id="PF09084">
    <property type="entry name" value="NMT1"/>
    <property type="match status" value="1"/>
</dbReference>
<dbReference type="EMBL" id="JAZIBG010000019">
    <property type="protein sequence ID" value="MEF7613723.1"/>
    <property type="molecule type" value="Genomic_DNA"/>
</dbReference>
<dbReference type="AlphaFoldDB" id="A0AAW9Q0Y5"/>
<keyword evidence="3" id="KW-1185">Reference proteome</keyword>
<dbReference type="InterPro" id="IPR015168">
    <property type="entry name" value="SsuA/THI5"/>
</dbReference>
<dbReference type="PANTHER" id="PTHR31528">
    <property type="entry name" value="4-AMINO-5-HYDROXYMETHYL-2-METHYLPYRIMIDINE PHOSPHATE SYNTHASE THI11-RELATED"/>
    <property type="match status" value="1"/>
</dbReference>
<dbReference type="GO" id="GO:0009228">
    <property type="term" value="P:thiamine biosynthetic process"/>
    <property type="evidence" value="ECO:0007669"/>
    <property type="project" value="InterPro"/>
</dbReference>
<proteinExistence type="predicted"/>
<dbReference type="Proteomes" id="UP001336250">
    <property type="component" value="Unassembled WGS sequence"/>
</dbReference>
<protein>
    <submittedName>
        <fullName evidence="2">ABC transporter substrate-binding protein</fullName>
    </submittedName>
</protein>
<organism evidence="2 3">
    <name type="scientific">Aquincola agrisoli</name>
    <dbReference type="NCBI Taxonomy" id="3119538"/>
    <lineage>
        <taxon>Bacteria</taxon>
        <taxon>Pseudomonadati</taxon>
        <taxon>Pseudomonadota</taxon>
        <taxon>Betaproteobacteria</taxon>
        <taxon>Burkholderiales</taxon>
        <taxon>Sphaerotilaceae</taxon>
        <taxon>Aquincola</taxon>
    </lineage>
</organism>
<comment type="caution">
    <text evidence="2">The sequence shown here is derived from an EMBL/GenBank/DDBJ whole genome shotgun (WGS) entry which is preliminary data.</text>
</comment>
<sequence>MQRRHFLQLSTAGVAGLAAPAVLSQPNPAKLKFTLDFRISGQVAPFFVALHKGYYAAEGLEPGFDVGNGSVAAITRTASGAYDMGFGDISALVEFNAAQPGAPLVQAVYQYYNRAPFVIIGRKDRGITTDFKSLQGKRIAAAAVESTRRAWPMAAKHAGMKVDAFEWVTTDFSQRDNVIIRGDVDGATYFHDSALSLFQRLDPAQLSVLSYAEAGLNLYGNAILASSRLIAEKPDLVRGFLRATNRALMETLADPVAAMAYVKRREPMIDEKVEAERFKITARYITAADTRAHGLGDVRPELVAQQVAEVSQTFGLKQAPSADGIYNLSFLPPKAERLLKA</sequence>
<dbReference type="InterPro" id="IPR027939">
    <property type="entry name" value="NMT1/THI5"/>
</dbReference>
<dbReference type="SUPFAM" id="SSF53850">
    <property type="entry name" value="Periplasmic binding protein-like II"/>
    <property type="match status" value="1"/>
</dbReference>
<gene>
    <name evidence="2" type="ORF">V4F39_07345</name>
</gene>
<feature type="domain" description="SsuA/THI5-like" evidence="1">
    <location>
        <begin position="42"/>
        <end position="258"/>
    </location>
</feature>
<reference evidence="2 3" key="1">
    <citation type="submission" date="2024-02" db="EMBL/GenBank/DDBJ databases">
        <title>Genome sequence of Aquincola sp. MAHUQ-54.</title>
        <authorList>
            <person name="Huq M.A."/>
        </authorList>
    </citation>
    <scope>NUCLEOTIDE SEQUENCE [LARGE SCALE GENOMIC DNA]</scope>
    <source>
        <strain evidence="2 3">MAHUQ-54</strain>
    </source>
</reference>
<dbReference type="Gene3D" id="3.40.190.10">
    <property type="entry name" value="Periplasmic binding protein-like II"/>
    <property type="match status" value="2"/>
</dbReference>
<name>A0AAW9Q0Y5_9BURK</name>